<protein>
    <submittedName>
        <fullName evidence="1">Tetratricopeptide repeat protein</fullName>
    </submittedName>
</protein>
<dbReference type="RefSeq" id="WP_171225531.1">
    <property type="nucleotide sequence ID" value="NZ_CP053085.1"/>
</dbReference>
<dbReference type="Proteomes" id="UP000500938">
    <property type="component" value="Chromosome"/>
</dbReference>
<evidence type="ECO:0000313" key="1">
    <source>
        <dbReference type="EMBL" id="QJR36098.1"/>
    </source>
</evidence>
<organism evidence="1 2">
    <name type="scientific">Gemmatimonas groenlandica</name>
    <dbReference type="NCBI Taxonomy" id="2732249"/>
    <lineage>
        <taxon>Bacteria</taxon>
        <taxon>Pseudomonadati</taxon>
        <taxon>Gemmatimonadota</taxon>
        <taxon>Gemmatimonadia</taxon>
        <taxon>Gemmatimonadales</taxon>
        <taxon>Gemmatimonadaceae</taxon>
        <taxon>Gemmatimonas</taxon>
    </lineage>
</organism>
<keyword evidence="2" id="KW-1185">Reference proteome</keyword>
<sequence length="400" mass="43015">MRKPLSPLQAFAADAGGATDRGVDLGAQLMSWLSVAQSADMLAGGSAPTEQALAQSTALLAEFGDQRPSMVHDALPEPTVPIPRIAERFRVAAEAMEIAGCYELAFTTVAAVCRLTAHADAVTATLATLHLGRIARQMNDFAAAQDCYDRVVVRATRERDAPLAARGHIGRALLSDMRGNIPAAEASYRKALDLAVPGGGAYTMACQGLITLAINRQQLGDALLYGWQLHDASAEDSELRYIALFELSVVALHAGFPEPALRGFTYTLERIAVPRLRLLVLGGVIRAAARLRRPHEVAATREAIERTIRDANQPHDAAQVLIQCAGALYEINDPSGARAALQAGRDLAARHGYHEFVFRADEMEASWSRSAPPEIPAADVAPRVRQRALRVGIERLTALR</sequence>
<dbReference type="InterPro" id="IPR011990">
    <property type="entry name" value="TPR-like_helical_dom_sf"/>
</dbReference>
<gene>
    <name evidence="1" type="ORF">HKW67_11560</name>
</gene>
<dbReference type="SUPFAM" id="SSF48452">
    <property type="entry name" value="TPR-like"/>
    <property type="match status" value="1"/>
</dbReference>
<dbReference type="EMBL" id="CP053085">
    <property type="protein sequence ID" value="QJR36098.1"/>
    <property type="molecule type" value="Genomic_DNA"/>
</dbReference>
<evidence type="ECO:0000313" key="2">
    <source>
        <dbReference type="Proteomes" id="UP000500938"/>
    </source>
</evidence>
<dbReference type="Gene3D" id="1.25.40.10">
    <property type="entry name" value="Tetratricopeptide repeat domain"/>
    <property type="match status" value="1"/>
</dbReference>
<dbReference type="KEGG" id="ggr:HKW67_11560"/>
<name>A0A6M4IQ31_9BACT</name>
<proteinExistence type="predicted"/>
<dbReference type="AlphaFoldDB" id="A0A6M4IQ31"/>
<reference evidence="1 2" key="1">
    <citation type="submission" date="2020-05" db="EMBL/GenBank/DDBJ databases">
        <title>Complete genome sequence of Gemmatimonas greenlandica TET16.</title>
        <authorList>
            <person name="Zeng Y."/>
        </authorList>
    </citation>
    <scope>NUCLEOTIDE SEQUENCE [LARGE SCALE GENOMIC DNA]</scope>
    <source>
        <strain evidence="1 2">TET16</strain>
    </source>
</reference>
<accession>A0A6M4IQ31</accession>